<keyword evidence="2" id="KW-1185">Reference proteome</keyword>
<reference evidence="2" key="1">
    <citation type="submission" date="2023-07" db="EMBL/GenBank/DDBJ databases">
        <title>30 novel species of actinomycetes from the DSMZ collection.</title>
        <authorList>
            <person name="Nouioui I."/>
        </authorList>
    </citation>
    <scope>NUCLEOTIDE SEQUENCE [LARGE SCALE GENOMIC DNA]</scope>
    <source>
        <strain evidence="2">DSM 44938</strain>
    </source>
</reference>
<proteinExistence type="predicted"/>
<evidence type="ECO:0000313" key="1">
    <source>
        <dbReference type="EMBL" id="MDT0347776.1"/>
    </source>
</evidence>
<name>A0ABU2N1Z6_9ACTN</name>
<evidence type="ECO:0000313" key="2">
    <source>
        <dbReference type="Proteomes" id="UP001183246"/>
    </source>
</evidence>
<dbReference type="Proteomes" id="UP001183246">
    <property type="component" value="Unassembled WGS sequence"/>
</dbReference>
<gene>
    <name evidence="1" type="ORF">RM590_35240</name>
</gene>
<organism evidence="1 2">
    <name type="scientific">Streptomyces litchfieldiae</name>
    <dbReference type="NCBI Taxonomy" id="3075543"/>
    <lineage>
        <taxon>Bacteria</taxon>
        <taxon>Bacillati</taxon>
        <taxon>Actinomycetota</taxon>
        <taxon>Actinomycetes</taxon>
        <taxon>Kitasatosporales</taxon>
        <taxon>Streptomycetaceae</taxon>
        <taxon>Streptomyces</taxon>
    </lineage>
</organism>
<dbReference type="EMBL" id="JAVREL010000048">
    <property type="protein sequence ID" value="MDT0347776.1"/>
    <property type="molecule type" value="Genomic_DNA"/>
</dbReference>
<dbReference type="RefSeq" id="WP_311708901.1">
    <property type="nucleotide sequence ID" value="NZ_JAVREL010000048.1"/>
</dbReference>
<sequence length="214" mass="23511">MLAKGEIDQIKTACDELGSKRVIALSVAAGSRVLPAYQAYSEARRQVRGHGLVHDGMVGIWRVLRARPRASAAEIAPLIVEAIRRAEADFKLINETEEQTLPEELAAQSITAATHALRAYLEEPRMNAFHTLAVALEIDVVWAESEADGPNLEGVVSRSHLLAHYGQQMRDAAALAAVEEAEEKRLFRDIAMRAEREGLPYLLRMRDLVPPAAG</sequence>
<comment type="caution">
    <text evidence="1">The sequence shown here is derived from an EMBL/GenBank/DDBJ whole genome shotgun (WGS) entry which is preliminary data.</text>
</comment>
<accession>A0ABU2N1Z6</accession>
<protein>
    <submittedName>
        <fullName evidence="1">Uncharacterized protein</fullName>
    </submittedName>
</protein>